<dbReference type="Gene3D" id="1.20.1250.20">
    <property type="entry name" value="MFS general substrate transporter like domains"/>
    <property type="match status" value="1"/>
</dbReference>
<evidence type="ECO:0000256" key="4">
    <source>
        <dbReference type="ARBA" id="ARBA00022989"/>
    </source>
</evidence>
<reference evidence="7 8" key="1">
    <citation type="submission" date="2023-11" db="EMBL/GenBank/DDBJ databases">
        <title>Actinomadura monticuli sp. nov., isolated from volcanic ash.</title>
        <authorList>
            <person name="Lee S.D."/>
            <person name="Yang H."/>
            <person name="Kim I.S."/>
        </authorList>
    </citation>
    <scope>NUCLEOTIDE SEQUENCE [LARGE SCALE GENOMIC DNA]</scope>
    <source>
        <strain evidence="7 8">DSM 45346</strain>
    </source>
</reference>
<dbReference type="EMBL" id="JAXCEH010000013">
    <property type="protein sequence ID" value="MFA1556048.1"/>
    <property type="molecule type" value="Genomic_DNA"/>
</dbReference>
<evidence type="ECO:0000313" key="7">
    <source>
        <dbReference type="EMBL" id="MFA1556048.1"/>
    </source>
</evidence>
<dbReference type="SUPFAM" id="SSF103473">
    <property type="entry name" value="MFS general substrate transporter"/>
    <property type="match status" value="1"/>
</dbReference>
<protein>
    <submittedName>
        <fullName evidence="7">MFS transporter</fullName>
    </submittedName>
</protein>
<dbReference type="Pfam" id="PF07690">
    <property type="entry name" value="MFS_1"/>
    <property type="match status" value="1"/>
</dbReference>
<accession>A0ABV4R2A6</accession>
<keyword evidence="3 6" id="KW-0812">Transmembrane</keyword>
<name>A0ABV4R2A6_9ACTN</name>
<feature type="transmembrane region" description="Helical" evidence="6">
    <location>
        <begin position="176"/>
        <end position="194"/>
    </location>
</feature>
<evidence type="ECO:0000256" key="1">
    <source>
        <dbReference type="ARBA" id="ARBA00004651"/>
    </source>
</evidence>
<dbReference type="InterPro" id="IPR036259">
    <property type="entry name" value="MFS_trans_sf"/>
</dbReference>
<feature type="transmembrane region" description="Helical" evidence="6">
    <location>
        <begin position="370"/>
        <end position="392"/>
    </location>
</feature>
<gene>
    <name evidence="7" type="ORF">SM436_20360</name>
</gene>
<keyword evidence="2" id="KW-1003">Cell membrane</keyword>
<feature type="transmembrane region" description="Helical" evidence="6">
    <location>
        <begin position="20"/>
        <end position="46"/>
    </location>
</feature>
<sequence length="396" mass="39844">MTAPPTASARYRDVFGVPEFRVLFALQSLLAGGEAIRIIALSALTFEQTGSSLAAAAVFAAGMLPYVVGGALLLSLADRHPARRLLTAFHLLRFTVTAVFASGGVPFSVTLVLLTVVGLFAPVGSAAIHGRLPALLPGDAYVLGRSLFTMTAAGAQVAGLGLGGLLLSVLAPSGTLWLAAGSAALASLIAHFGLPATRPAGRAASGTVRETWRVNRLLLGAGPTRGPLLAGWLPVFPSVGAEGVMIPYATGIGRPGAAGLILAAGAAGMFLGNLVVGRFVPPDLRGRLTLPLALLAGLPLLLFWFGPGLAAACALMAATTFGLGYELHVQRRLADAAPEPIQGQAMGLASTGLMTGQAVGIAAAGGLADAIAPGHVIALCGAATIAACLCLVRHLR</sequence>
<comment type="caution">
    <text evidence="7">The sequence shown here is derived from an EMBL/GenBank/DDBJ whole genome shotgun (WGS) entry which is preliminary data.</text>
</comment>
<keyword evidence="8" id="KW-1185">Reference proteome</keyword>
<dbReference type="RefSeq" id="WP_371942757.1">
    <property type="nucleotide sequence ID" value="NZ_JAXCEH010000013.1"/>
</dbReference>
<evidence type="ECO:0000256" key="3">
    <source>
        <dbReference type="ARBA" id="ARBA00022692"/>
    </source>
</evidence>
<dbReference type="InterPro" id="IPR011701">
    <property type="entry name" value="MFS"/>
</dbReference>
<feature type="transmembrane region" description="Helical" evidence="6">
    <location>
        <begin position="257"/>
        <end position="280"/>
    </location>
</feature>
<evidence type="ECO:0000256" key="6">
    <source>
        <dbReference type="SAM" id="Phobius"/>
    </source>
</evidence>
<dbReference type="Proteomes" id="UP001569904">
    <property type="component" value="Unassembled WGS sequence"/>
</dbReference>
<evidence type="ECO:0000256" key="5">
    <source>
        <dbReference type="ARBA" id="ARBA00023136"/>
    </source>
</evidence>
<feature type="transmembrane region" description="Helical" evidence="6">
    <location>
        <begin position="52"/>
        <end position="74"/>
    </location>
</feature>
<proteinExistence type="predicted"/>
<dbReference type="PANTHER" id="PTHR23513:SF11">
    <property type="entry name" value="STAPHYLOFERRIN A TRANSPORTER"/>
    <property type="match status" value="1"/>
</dbReference>
<keyword evidence="4 6" id="KW-1133">Transmembrane helix</keyword>
<comment type="subcellular location">
    <subcellularLocation>
        <location evidence="1">Cell membrane</location>
        <topology evidence="1">Multi-pass membrane protein</topology>
    </subcellularLocation>
</comment>
<dbReference type="PANTHER" id="PTHR23513">
    <property type="entry name" value="INTEGRAL MEMBRANE EFFLUX PROTEIN-RELATED"/>
    <property type="match status" value="1"/>
</dbReference>
<keyword evidence="5 6" id="KW-0472">Membrane</keyword>
<evidence type="ECO:0000256" key="2">
    <source>
        <dbReference type="ARBA" id="ARBA00022475"/>
    </source>
</evidence>
<feature type="transmembrane region" description="Helical" evidence="6">
    <location>
        <begin position="300"/>
        <end position="325"/>
    </location>
</feature>
<organism evidence="7 8">
    <name type="scientific">Actinomadura chokoriensis</name>
    <dbReference type="NCBI Taxonomy" id="454156"/>
    <lineage>
        <taxon>Bacteria</taxon>
        <taxon>Bacillati</taxon>
        <taxon>Actinomycetota</taxon>
        <taxon>Actinomycetes</taxon>
        <taxon>Streptosporangiales</taxon>
        <taxon>Thermomonosporaceae</taxon>
        <taxon>Actinomadura</taxon>
    </lineage>
</organism>
<feature type="transmembrane region" description="Helical" evidence="6">
    <location>
        <begin position="142"/>
        <end position="170"/>
    </location>
</feature>
<evidence type="ECO:0000313" key="8">
    <source>
        <dbReference type="Proteomes" id="UP001569904"/>
    </source>
</evidence>